<evidence type="ECO:0000313" key="1">
    <source>
        <dbReference type="EMBL" id="MBO3116101.1"/>
    </source>
</evidence>
<organism evidence="1 2">
    <name type="scientific">Winogradskyella pelagia</name>
    <dbReference type="NCBI Taxonomy" id="2819984"/>
    <lineage>
        <taxon>Bacteria</taxon>
        <taxon>Pseudomonadati</taxon>
        <taxon>Bacteroidota</taxon>
        <taxon>Flavobacteriia</taxon>
        <taxon>Flavobacteriales</taxon>
        <taxon>Flavobacteriaceae</taxon>
        <taxon>Winogradskyella</taxon>
    </lineage>
</organism>
<dbReference type="EMBL" id="JAGEVF010000003">
    <property type="protein sequence ID" value="MBO3116101.1"/>
    <property type="molecule type" value="Genomic_DNA"/>
</dbReference>
<protein>
    <submittedName>
        <fullName evidence="1">Uncharacterized protein</fullName>
    </submittedName>
</protein>
<gene>
    <name evidence="1" type="ORF">J4050_05045</name>
</gene>
<dbReference type="Proteomes" id="UP000676776">
    <property type="component" value="Unassembled WGS sequence"/>
</dbReference>
<keyword evidence="2" id="KW-1185">Reference proteome</keyword>
<name>A0ABS3T030_9FLAO</name>
<sequence>MKVTEKLISHIEGINMISDVNNLSKDVYSTINEERFTPNNSTYNELASSGNLSLIENDSIKQLLLDLEELYKNNLFGIEHEAFEYKEYINKSLFTYVDLNSLKSIFYNGKTAESLSINKDHFNALFNSLEYKNGLAISNIISEEFIPRYKDIKKKSSLLIDIINNDLEIYND</sequence>
<dbReference type="RefSeq" id="WP_208152924.1">
    <property type="nucleotide sequence ID" value="NZ_JAGEVF010000003.1"/>
</dbReference>
<comment type="caution">
    <text evidence="1">The sequence shown here is derived from an EMBL/GenBank/DDBJ whole genome shotgun (WGS) entry which is preliminary data.</text>
</comment>
<accession>A0ABS3T030</accession>
<proteinExistence type="predicted"/>
<evidence type="ECO:0000313" key="2">
    <source>
        <dbReference type="Proteomes" id="UP000676776"/>
    </source>
</evidence>
<reference evidence="1 2" key="1">
    <citation type="submission" date="2021-03" db="EMBL/GenBank/DDBJ databases">
        <title>Winogradskyella sp. nov., isolated from costal sediment.</title>
        <authorList>
            <person name="Gao C."/>
        </authorList>
    </citation>
    <scope>NUCLEOTIDE SEQUENCE [LARGE SCALE GENOMIC DNA]</scope>
    <source>
        <strain evidence="1 2">DF17</strain>
    </source>
</reference>